<evidence type="ECO:0000313" key="4">
    <source>
        <dbReference type="EMBL" id="RKD98114.1"/>
    </source>
</evidence>
<evidence type="ECO:0000256" key="3">
    <source>
        <dbReference type="ARBA" id="ARBA00022729"/>
    </source>
</evidence>
<dbReference type="InterPro" id="IPR050490">
    <property type="entry name" value="Bact_solute-bd_prot1"/>
</dbReference>
<evidence type="ECO:0000256" key="2">
    <source>
        <dbReference type="ARBA" id="ARBA00022448"/>
    </source>
</evidence>
<evidence type="ECO:0000313" key="5">
    <source>
        <dbReference type="Proteomes" id="UP000283805"/>
    </source>
</evidence>
<dbReference type="OrthoDB" id="30637at2157"/>
<sequence>MFITALSDRTLVTRNSRRSVLRNGAVALTGSVAMAGCLDALPGGEEPETDAELESEPDEDAITVWHAMGGGNGETMERLGDQFQEETGIDVEMVYQGSYEDTLNQSFAAIDAGTMPEVVQIDSLHAKQILDTDAFQSVEGILPDDYPVDDFLDPVTDFFTIDGELYSLPFNNSNAILYYNKDIFEEAGLDPESPPETLEEVTEYSREIVDSGAAEYGITWPNHVWFIEHWYSLAGQTLVDNENGWADDPTTVHTETDVGERLWSWWRDMAQEDLYTNPGMEAWGEATDLFYGQNVGMLLTSTASVAGAIAQSEEQGFELGTGFYPAIDGREGVVIGGASLWVPEDMSDQRADEVGQFLEFMSQPENQITWHKETGYYPVRGEAVDQLEEDGWFEESPHHGTAFDQLLASEQTTATKRMLVGPARQVAVQLQEGSVEIFEERTDLEDGLASMKEGIEAEMERYVEARGS</sequence>
<dbReference type="Pfam" id="PF13416">
    <property type="entry name" value="SBP_bac_8"/>
    <property type="match status" value="1"/>
</dbReference>
<proteinExistence type="predicted"/>
<gene>
    <name evidence="4" type="ORF">ATJ93_1118</name>
</gene>
<organism evidence="4 5">
    <name type="scientific">Halopiger aswanensis</name>
    <dbReference type="NCBI Taxonomy" id="148449"/>
    <lineage>
        <taxon>Archaea</taxon>
        <taxon>Methanobacteriati</taxon>
        <taxon>Methanobacteriota</taxon>
        <taxon>Stenosarchaea group</taxon>
        <taxon>Halobacteria</taxon>
        <taxon>Halobacteriales</taxon>
        <taxon>Natrialbaceae</taxon>
        <taxon>Halopiger</taxon>
    </lineage>
</organism>
<dbReference type="PANTHER" id="PTHR43649">
    <property type="entry name" value="ARABINOSE-BINDING PROTEIN-RELATED"/>
    <property type="match status" value="1"/>
</dbReference>
<keyword evidence="3" id="KW-0732">Signal</keyword>
<keyword evidence="2" id="KW-0813">Transport</keyword>
<name>A0A419WRM0_9EURY</name>
<comment type="subcellular location">
    <subcellularLocation>
        <location evidence="1">Cell envelope</location>
    </subcellularLocation>
</comment>
<dbReference type="CDD" id="cd14748">
    <property type="entry name" value="PBP2_UgpB"/>
    <property type="match status" value="1"/>
</dbReference>
<dbReference type="AlphaFoldDB" id="A0A419WRM0"/>
<protein>
    <submittedName>
        <fullName evidence="4">Carbohydrate ABC transporter substrate-binding protein (CUT1 family)</fullName>
    </submittedName>
</protein>
<dbReference type="EMBL" id="RAPO01000001">
    <property type="protein sequence ID" value="RKD98114.1"/>
    <property type="molecule type" value="Genomic_DNA"/>
</dbReference>
<evidence type="ECO:0000256" key="1">
    <source>
        <dbReference type="ARBA" id="ARBA00004196"/>
    </source>
</evidence>
<dbReference type="InterPro" id="IPR006059">
    <property type="entry name" value="SBP"/>
</dbReference>
<dbReference type="Gene3D" id="3.40.190.10">
    <property type="entry name" value="Periplasmic binding protein-like II"/>
    <property type="match status" value="2"/>
</dbReference>
<accession>A0A419WRM0</accession>
<comment type="caution">
    <text evidence="4">The sequence shown here is derived from an EMBL/GenBank/DDBJ whole genome shotgun (WGS) entry which is preliminary data.</text>
</comment>
<keyword evidence="5" id="KW-1185">Reference proteome</keyword>
<dbReference type="Proteomes" id="UP000283805">
    <property type="component" value="Unassembled WGS sequence"/>
</dbReference>
<dbReference type="SUPFAM" id="SSF53850">
    <property type="entry name" value="Periplasmic binding protein-like II"/>
    <property type="match status" value="1"/>
</dbReference>
<dbReference type="PANTHER" id="PTHR43649:SF31">
    <property type="entry name" value="SN-GLYCEROL-3-PHOSPHATE-BINDING PERIPLASMIC PROTEIN UGPB"/>
    <property type="match status" value="1"/>
</dbReference>
<reference evidence="4 5" key="1">
    <citation type="submission" date="2018-09" db="EMBL/GenBank/DDBJ databases">
        <title>Genomic Encyclopedia of Archaeal and Bacterial Type Strains, Phase II (KMG-II): from individual species to whole genera.</title>
        <authorList>
            <person name="Goeker M."/>
        </authorList>
    </citation>
    <scope>NUCLEOTIDE SEQUENCE [LARGE SCALE GENOMIC DNA]</scope>
    <source>
        <strain evidence="4 5">DSM 13151</strain>
    </source>
</reference>